<organism evidence="2">
    <name type="scientific">Eutreptiella gymnastica</name>
    <dbReference type="NCBI Taxonomy" id="73025"/>
    <lineage>
        <taxon>Eukaryota</taxon>
        <taxon>Discoba</taxon>
        <taxon>Euglenozoa</taxon>
        <taxon>Euglenida</taxon>
        <taxon>Spirocuta</taxon>
        <taxon>Euglenophyceae</taxon>
        <taxon>Eutreptiales</taxon>
        <taxon>Eutreptiaceae</taxon>
        <taxon>Eutreptiella</taxon>
    </lineage>
</organism>
<evidence type="ECO:0000256" key="1">
    <source>
        <dbReference type="SAM" id="MobiDB-lite"/>
    </source>
</evidence>
<protein>
    <submittedName>
        <fullName evidence="2">Uncharacterized protein</fullName>
    </submittedName>
</protein>
<dbReference type="AlphaFoldDB" id="A0A7S4LL56"/>
<name>A0A7S4LL56_9EUGL</name>
<evidence type="ECO:0000313" key="2">
    <source>
        <dbReference type="EMBL" id="CAE0836589.1"/>
    </source>
</evidence>
<feature type="region of interest" description="Disordered" evidence="1">
    <location>
        <begin position="68"/>
        <end position="115"/>
    </location>
</feature>
<gene>
    <name evidence="2" type="ORF">EGYM00163_LOCUS47953</name>
</gene>
<proteinExistence type="predicted"/>
<reference evidence="2" key="1">
    <citation type="submission" date="2021-01" db="EMBL/GenBank/DDBJ databases">
        <authorList>
            <person name="Corre E."/>
            <person name="Pelletier E."/>
            <person name="Niang G."/>
            <person name="Scheremetjew M."/>
            <person name="Finn R."/>
            <person name="Kale V."/>
            <person name="Holt S."/>
            <person name="Cochrane G."/>
            <person name="Meng A."/>
            <person name="Brown T."/>
            <person name="Cohen L."/>
        </authorList>
    </citation>
    <scope>NUCLEOTIDE SEQUENCE</scope>
    <source>
        <strain evidence="2">CCMP1594</strain>
    </source>
</reference>
<accession>A0A7S4LL56</accession>
<sequence length="115" mass="11753">MRMQKGMPSAVVGMQVGIPPAKLGAKKTAAATARYGPVILCPLAGDVAITPSPGRAAVTSPSYERYPAKIFTTPHPPSRAVSGRKPGIPAPIGDRVSASRGDRCGSAPQITFLSG</sequence>
<dbReference type="EMBL" id="HBJA01139281">
    <property type="protein sequence ID" value="CAE0836589.1"/>
    <property type="molecule type" value="Transcribed_RNA"/>
</dbReference>